<evidence type="ECO:0000256" key="1">
    <source>
        <dbReference type="ARBA" id="ARBA00005771"/>
    </source>
</evidence>
<dbReference type="GO" id="GO:0008146">
    <property type="term" value="F:sulfotransferase activity"/>
    <property type="evidence" value="ECO:0007669"/>
    <property type="project" value="InterPro"/>
</dbReference>
<name>A0A382QHQ9_9ZZZZ</name>
<evidence type="ECO:0000256" key="2">
    <source>
        <dbReference type="ARBA" id="ARBA00022679"/>
    </source>
</evidence>
<feature type="non-terminal residue" evidence="4">
    <location>
        <position position="1"/>
    </location>
</feature>
<dbReference type="InterPro" id="IPR027417">
    <property type="entry name" value="P-loop_NTPase"/>
</dbReference>
<keyword evidence="2" id="KW-0808">Transferase</keyword>
<dbReference type="Pfam" id="PF00685">
    <property type="entry name" value="Sulfotransfer_1"/>
    <property type="match status" value="1"/>
</dbReference>
<dbReference type="PANTHER" id="PTHR11783">
    <property type="entry name" value="SULFOTRANSFERASE SULT"/>
    <property type="match status" value="1"/>
</dbReference>
<reference evidence="4" key="1">
    <citation type="submission" date="2018-05" db="EMBL/GenBank/DDBJ databases">
        <authorList>
            <person name="Lanie J.A."/>
            <person name="Ng W.-L."/>
            <person name="Kazmierczak K.M."/>
            <person name="Andrzejewski T.M."/>
            <person name="Davidsen T.M."/>
            <person name="Wayne K.J."/>
            <person name="Tettelin H."/>
            <person name="Glass J.I."/>
            <person name="Rusch D."/>
            <person name="Podicherti R."/>
            <person name="Tsui H.-C.T."/>
            <person name="Winkler M.E."/>
        </authorList>
    </citation>
    <scope>NUCLEOTIDE SEQUENCE</scope>
</reference>
<gene>
    <name evidence="4" type="ORF">METZ01_LOCUS336645</name>
</gene>
<sequence length="220" mass="26406">SWISHQELINRDKKIHFLKTHNALCTINNNKFTDKLNTAACIYIVRDPRNLVTSLSHHYELDYENAIKFITNKRKIIFPKTLNNKKDNCRDFNFISDWPGHYNSWKNISFCPIKIIKYEDLLADTRNIFISILKFISKFTKLDFKEEKISNALKTTNFDNLRRIEKKENFEESVISTKTNKKVKFFNLGKDNDWRRLLDKSTILRIEEKFKKEMNELNYI</sequence>
<accession>A0A382QHQ9</accession>
<dbReference type="EMBL" id="UINC01113876">
    <property type="protein sequence ID" value="SVC83791.1"/>
    <property type="molecule type" value="Genomic_DNA"/>
</dbReference>
<dbReference type="InterPro" id="IPR000863">
    <property type="entry name" value="Sulfotransferase_dom"/>
</dbReference>
<dbReference type="AlphaFoldDB" id="A0A382QHQ9"/>
<proteinExistence type="inferred from homology"/>
<dbReference type="Gene3D" id="3.40.50.300">
    <property type="entry name" value="P-loop containing nucleotide triphosphate hydrolases"/>
    <property type="match status" value="1"/>
</dbReference>
<evidence type="ECO:0000259" key="3">
    <source>
        <dbReference type="Pfam" id="PF00685"/>
    </source>
</evidence>
<evidence type="ECO:0000313" key="4">
    <source>
        <dbReference type="EMBL" id="SVC83791.1"/>
    </source>
</evidence>
<comment type="similarity">
    <text evidence="1">Belongs to the sulfotransferase 1 family.</text>
</comment>
<protein>
    <recommendedName>
        <fullName evidence="3">Sulfotransferase domain-containing protein</fullName>
    </recommendedName>
</protein>
<dbReference type="SUPFAM" id="SSF52540">
    <property type="entry name" value="P-loop containing nucleoside triphosphate hydrolases"/>
    <property type="match status" value="1"/>
</dbReference>
<feature type="domain" description="Sulfotransferase" evidence="3">
    <location>
        <begin position="7"/>
        <end position="216"/>
    </location>
</feature>
<organism evidence="4">
    <name type="scientific">marine metagenome</name>
    <dbReference type="NCBI Taxonomy" id="408172"/>
    <lineage>
        <taxon>unclassified sequences</taxon>
        <taxon>metagenomes</taxon>
        <taxon>ecological metagenomes</taxon>
    </lineage>
</organism>